<evidence type="ECO:0000313" key="5">
    <source>
        <dbReference type="EMBL" id="PIL18276.1"/>
    </source>
</evidence>
<keyword evidence="1" id="KW-0805">Transcription regulation</keyword>
<protein>
    <recommendedName>
        <fullName evidence="4">HTH deoR-type domain-containing protein</fullName>
    </recommendedName>
</protein>
<gene>
    <name evidence="5" type="ORF">P775_20760</name>
</gene>
<dbReference type="PRINTS" id="PR00037">
    <property type="entry name" value="HTHLACR"/>
</dbReference>
<evidence type="ECO:0000256" key="2">
    <source>
        <dbReference type="ARBA" id="ARBA00023125"/>
    </source>
</evidence>
<dbReference type="GO" id="GO:0003700">
    <property type="term" value="F:DNA-binding transcription factor activity"/>
    <property type="evidence" value="ECO:0007669"/>
    <property type="project" value="InterPro"/>
</dbReference>
<dbReference type="InterPro" id="IPR037171">
    <property type="entry name" value="NagB/RpiA_transferase-like"/>
</dbReference>
<accession>A0A2G8R9N6</accession>
<dbReference type="Gene3D" id="3.40.50.1360">
    <property type="match status" value="1"/>
</dbReference>
<dbReference type="InterPro" id="IPR050313">
    <property type="entry name" value="Carb_Metab_HTH_regulators"/>
</dbReference>
<dbReference type="OrthoDB" id="9816363at2"/>
<dbReference type="PROSITE" id="PS00894">
    <property type="entry name" value="HTH_DEOR_1"/>
    <property type="match status" value="1"/>
</dbReference>
<dbReference type="SMART" id="SM00420">
    <property type="entry name" value="HTH_DEOR"/>
    <property type="match status" value="1"/>
</dbReference>
<name>A0A2G8R9N6_9RHOB</name>
<dbReference type="Gene3D" id="1.10.10.10">
    <property type="entry name" value="Winged helix-like DNA-binding domain superfamily/Winged helix DNA-binding domain"/>
    <property type="match status" value="1"/>
</dbReference>
<dbReference type="Proteomes" id="UP000231259">
    <property type="component" value="Unassembled WGS sequence"/>
</dbReference>
<dbReference type="SUPFAM" id="SSF46785">
    <property type="entry name" value="Winged helix' DNA-binding domain"/>
    <property type="match status" value="1"/>
</dbReference>
<dbReference type="Pfam" id="PF00455">
    <property type="entry name" value="DeoRC"/>
    <property type="match status" value="1"/>
</dbReference>
<comment type="caution">
    <text evidence="5">The sequence shown here is derived from an EMBL/GenBank/DDBJ whole genome shotgun (WGS) entry which is preliminary data.</text>
</comment>
<keyword evidence="2" id="KW-0238">DNA-binding</keyword>
<dbReference type="AlphaFoldDB" id="A0A2G8R9N6"/>
<keyword evidence="3" id="KW-0804">Transcription</keyword>
<dbReference type="Pfam" id="PF08220">
    <property type="entry name" value="HTH_DeoR"/>
    <property type="match status" value="1"/>
</dbReference>
<evidence type="ECO:0000256" key="1">
    <source>
        <dbReference type="ARBA" id="ARBA00023015"/>
    </source>
</evidence>
<feature type="domain" description="HTH deoR-type" evidence="4">
    <location>
        <begin position="3"/>
        <end position="58"/>
    </location>
</feature>
<dbReference type="InterPro" id="IPR036388">
    <property type="entry name" value="WH-like_DNA-bd_sf"/>
</dbReference>
<keyword evidence="6" id="KW-1185">Reference proteome</keyword>
<dbReference type="SMART" id="SM01134">
    <property type="entry name" value="DeoRC"/>
    <property type="match status" value="1"/>
</dbReference>
<dbReference type="PROSITE" id="PS51000">
    <property type="entry name" value="HTH_DEOR_2"/>
    <property type="match status" value="1"/>
</dbReference>
<organism evidence="5 6">
    <name type="scientific">Puniceibacterium antarcticum</name>
    <dbReference type="NCBI Taxonomy" id="1206336"/>
    <lineage>
        <taxon>Bacteria</taxon>
        <taxon>Pseudomonadati</taxon>
        <taxon>Pseudomonadota</taxon>
        <taxon>Alphaproteobacteria</taxon>
        <taxon>Rhodobacterales</taxon>
        <taxon>Paracoccaceae</taxon>
        <taxon>Puniceibacterium</taxon>
    </lineage>
</organism>
<reference evidence="5 6" key="1">
    <citation type="submission" date="2013-09" db="EMBL/GenBank/DDBJ databases">
        <title>Genome sequencing of Phaeobacter antarcticus sp. nov. SM1211.</title>
        <authorList>
            <person name="Zhang X.-Y."/>
            <person name="Liu C."/>
            <person name="Chen X.-L."/>
            <person name="Xie B.-B."/>
            <person name="Qin Q.-L."/>
            <person name="Rong J.-C."/>
            <person name="Zhang Y.-Z."/>
        </authorList>
    </citation>
    <scope>NUCLEOTIDE SEQUENCE [LARGE SCALE GENOMIC DNA]</scope>
    <source>
        <strain evidence="5 6">SM1211</strain>
    </source>
</reference>
<sequence length="258" mass="28638">MWTHERHSRIIEELSKSGKVNTRVLADLLSVSRETIRRDFLDLEECGTLKRVHGGAVLSGRQIAPEPAFSDRLTANADAKRDIGKEAAAHIQPGSTLFIDAGTTTLAFVREILFHRDVRIITNSIEIAKLVAPTGNLEVLLLGGKPHAEVPATYGELTLSEVDRFLADFAVISPVGFHPTRGATDYELHEAEVARRMIRCSKSCIMLCHSDKLTMESRVAICRPEEVDHLITDSKADRGFSLPRGEVHFARPHETDVR</sequence>
<dbReference type="PANTHER" id="PTHR30363:SF44">
    <property type="entry name" value="AGA OPERON TRANSCRIPTIONAL REPRESSOR-RELATED"/>
    <property type="match status" value="1"/>
</dbReference>
<dbReference type="GO" id="GO:0003677">
    <property type="term" value="F:DNA binding"/>
    <property type="evidence" value="ECO:0007669"/>
    <property type="project" value="UniProtKB-KW"/>
</dbReference>
<dbReference type="InterPro" id="IPR014036">
    <property type="entry name" value="DeoR-like_C"/>
</dbReference>
<proteinExistence type="predicted"/>
<dbReference type="SUPFAM" id="SSF100950">
    <property type="entry name" value="NagB/RpiA/CoA transferase-like"/>
    <property type="match status" value="1"/>
</dbReference>
<evidence type="ECO:0000313" key="6">
    <source>
        <dbReference type="Proteomes" id="UP000231259"/>
    </source>
</evidence>
<dbReference type="InterPro" id="IPR001034">
    <property type="entry name" value="DeoR_HTH"/>
</dbReference>
<dbReference type="PANTHER" id="PTHR30363">
    <property type="entry name" value="HTH-TYPE TRANSCRIPTIONAL REGULATOR SRLR-RELATED"/>
    <property type="match status" value="1"/>
</dbReference>
<dbReference type="EMBL" id="AWWI01000127">
    <property type="protein sequence ID" value="PIL18276.1"/>
    <property type="molecule type" value="Genomic_DNA"/>
</dbReference>
<dbReference type="InterPro" id="IPR018356">
    <property type="entry name" value="Tscrpt_reg_HTH_DeoR_CS"/>
</dbReference>
<evidence type="ECO:0000256" key="3">
    <source>
        <dbReference type="ARBA" id="ARBA00023163"/>
    </source>
</evidence>
<evidence type="ECO:0000259" key="4">
    <source>
        <dbReference type="PROSITE" id="PS51000"/>
    </source>
</evidence>
<dbReference type="RefSeq" id="WP_099912627.1">
    <property type="nucleotide sequence ID" value="NZ_AWWI01000127.1"/>
</dbReference>
<dbReference type="InterPro" id="IPR036390">
    <property type="entry name" value="WH_DNA-bd_sf"/>
</dbReference>